<dbReference type="RefSeq" id="WP_354662464.1">
    <property type="nucleotide sequence ID" value="NZ_JBEXAC010000002.1"/>
</dbReference>
<evidence type="ECO:0000313" key="2">
    <source>
        <dbReference type="EMBL" id="MET6999903.1"/>
    </source>
</evidence>
<proteinExistence type="predicted"/>
<keyword evidence="3" id="KW-1185">Reference proteome</keyword>
<dbReference type="EMBL" id="JBEXAC010000002">
    <property type="protein sequence ID" value="MET6999903.1"/>
    <property type="molecule type" value="Genomic_DNA"/>
</dbReference>
<comment type="caution">
    <text evidence="2">The sequence shown here is derived from an EMBL/GenBank/DDBJ whole genome shotgun (WGS) entry which is preliminary data.</text>
</comment>
<evidence type="ECO:0000313" key="3">
    <source>
        <dbReference type="Proteomes" id="UP001549749"/>
    </source>
</evidence>
<reference evidence="2 3" key="1">
    <citation type="submission" date="2024-06" db="EMBL/GenBank/DDBJ databases">
        <title>Chitinophaga defluvii sp. nov., isolated from municipal sewage.</title>
        <authorList>
            <person name="Zhang L."/>
        </authorList>
    </citation>
    <scope>NUCLEOTIDE SEQUENCE [LARGE SCALE GENOMIC DNA]</scope>
    <source>
        <strain evidence="2 3">H8</strain>
    </source>
</reference>
<keyword evidence="1" id="KW-0472">Membrane</keyword>
<organism evidence="2 3">
    <name type="scientific">Chitinophaga defluvii</name>
    <dbReference type="NCBI Taxonomy" id="3163343"/>
    <lineage>
        <taxon>Bacteria</taxon>
        <taxon>Pseudomonadati</taxon>
        <taxon>Bacteroidota</taxon>
        <taxon>Chitinophagia</taxon>
        <taxon>Chitinophagales</taxon>
        <taxon>Chitinophagaceae</taxon>
        <taxon>Chitinophaga</taxon>
    </lineage>
</organism>
<keyword evidence="1" id="KW-1133">Transmembrane helix</keyword>
<feature type="transmembrane region" description="Helical" evidence="1">
    <location>
        <begin position="30"/>
        <end position="52"/>
    </location>
</feature>
<accession>A0ABV2TA45</accession>
<sequence>MEATLNIAGFNEITLDEQLAIDGGKFSWKAAAIIGIGMAFPVVGLGIAVGYLTEAANH</sequence>
<name>A0ABV2TA45_9BACT</name>
<keyword evidence="1" id="KW-0812">Transmembrane</keyword>
<dbReference type="Proteomes" id="UP001549749">
    <property type="component" value="Unassembled WGS sequence"/>
</dbReference>
<evidence type="ECO:0008006" key="4">
    <source>
        <dbReference type="Google" id="ProtNLM"/>
    </source>
</evidence>
<gene>
    <name evidence="2" type="ORF">ABR189_21115</name>
</gene>
<protein>
    <recommendedName>
        <fullName evidence="4">Lactobin A/cerein 7B family class IIb bacteriocin</fullName>
    </recommendedName>
</protein>
<evidence type="ECO:0000256" key="1">
    <source>
        <dbReference type="SAM" id="Phobius"/>
    </source>
</evidence>